<proteinExistence type="predicted"/>
<dbReference type="OrthoDB" id="5826790at2"/>
<dbReference type="EMBL" id="JPOS01000026">
    <property type="protein sequence ID" value="KGE87994.1"/>
    <property type="molecule type" value="Genomic_DNA"/>
</dbReference>
<evidence type="ECO:0000313" key="1">
    <source>
        <dbReference type="EMBL" id="KGE87994.1"/>
    </source>
</evidence>
<comment type="caution">
    <text evidence="1">The sequence shown here is derived from an EMBL/GenBank/DDBJ whole genome shotgun (WGS) entry which is preliminary data.</text>
</comment>
<dbReference type="Proteomes" id="UP000029736">
    <property type="component" value="Unassembled WGS sequence"/>
</dbReference>
<keyword evidence="2" id="KW-1185">Reference proteome</keyword>
<reference evidence="1 2" key="1">
    <citation type="journal article" date="2014" name="Int. J. Syst. Evol. Microbiol.">
        <title>Phaeodactylibacter xiamenensis gen. nov., sp. nov., a member of the family Saprospiraceae isolated from the marine alga Phaeodactylum tricornutum.</title>
        <authorList>
            <person name="Chen Z.Jr."/>
            <person name="Lei X."/>
            <person name="Lai Q."/>
            <person name="Li Y."/>
            <person name="Zhang B."/>
            <person name="Zhang J."/>
            <person name="Zhang H."/>
            <person name="Yang L."/>
            <person name="Zheng W."/>
            <person name="Tian Y."/>
            <person name="Yu Z."/>
            <person name="Xu H.Jr."/>
            <person name="Zheng T."/>
        </authorList>
    </citation>
    <scope>NUCLEOTIDE SEQUENCE [LARGE SCALE GENOMIC DNA]</scope>
    <source>
        <strain evidence="1 2">KD52</strain>
    </source>
</reference>
<name>A0A098S6I1_9BACT</name>
<sequence>MNHLYFNAFDVTPNYREIMKNFTILRMRRRGEHRLSYRVIGDFLDALPDPFQGVLQSACFMWENEAFLLFRTSDLPKSGYLGRLTETGQSFDCLIAPVQPQQIKRKHKLFQLFLNAAPNSDRHRYRYHNVTGRLFITSADRDFVNKADQSRIAMEVEVKPDFTIQLHTRTFTSLNRHEDLSRDKYCRPSEKERKKLWSEEQFLFDPATDRFKRYNKVLDGDIPLKDRYVNRRPKCARLIKGKKKKNRINFFSLNPKKYGTTKIALFNELYFEAFLPKFRNYFDVQQVCRPETAVESVQFEKSAADCTDVLRNMPVRLINNTIDAKAEQQFKAALREHFGLSARSTRHADPGAINFVMNNDIEHYQRHKEDKDRYAQFKATPECATQQFTRQEFKGAGNSQAFIAKLVTELHLKYDIARSQMTVFDWGRLQASGTWSFVLKEEEDQQEPVFHFLSIHPDGQMKFSSLTRDLFTEGFHSKLTAIFDKHPRGGQSIEGVILDDGGNLNVIQQTGRRAFPNLEGIHKEIMAGIEIEGVEVPAGDVKSFTAQYLNTNGSETALPDLQQYLAGIQTGQTVALTELKRCIRGKSPVKSDYAKAFHRAFGYWLKHPFKSKEATDRYSKALVDLHTYEEDGALYYWANTRMKETKGQFPNGNVVRTLKPVNNSRLLSDFLLETLAVNFVRINAPTVLPFPFKLLREYAQMAEKPDSSTLPDLSQISFD</sequence>
<dbReference type="STRING" id="1524460.IX84_11360"/>
<dbReference type="AlphaFoldDB" id="A0A098S6I1"/>
<gene>
    <name evidence="1" type="ORF">IX84_11360</name>
</gene>
<evidence type="ECO:0000313" key="2">
    <source>
        <dbReference type="Proteomes" id="UP000029736"/>
    </source>
</evidence>
<protein>
    <submittedName>
        <fullName evidence="1">Uncharacterized protein</fullName>
    </submittedName>
</protein>
<organism evidence="1 2">
    <name type="scientific">Phaeodactylibacter xiamenensis</name>
    <dbReference type="NCBI Taxonomy" id="1524460"/>
    <lineage>
        <taxon>Bacteria</taxon>
        <taxon>Pseudomonadati</taxon>
        <taxon>Bacteroidota</taxon>
        <taxon>Saprospiria</taxon>
        <taxon>Saprospirales</taxon>
        <taxon>Haliscomenobacteraceae</taxon>
        <taxon>Phaeodactylibacter</taxon>
    </lineage>
</organism>
<accession>A0A098S6I1</accession>
<dbReference type="RefSeq" id="WP_044220096.1">
    <property type="nucleotide sequence ID" value="NZ_JBKAGJ010000045.1"/>
</dbReference>